<protein>
    <submittedName>
        <fullName evidence="5">Secreted protein</fullName>
    </submittedName>
</protein>
<keyword evidence="3" id="KW-0732">Signal</keyword>
<keyword evidence="2" id="KW-0472">Membrane</keyword>
<evidence type="ECO:0000313" key="5">
    <source>
        <dbReference type="WBParaSite" id="Pan_g5905.t1"/>
    </source>
</evidence>
<name>A0A7E4W183_PANRE</name>
<organism evidence="4 5">
    <name type="scientific">Panagrellus redivivus</name>
    <name type="common">Microworm</name>
    <dbReference type="NCBI Taxonomy" id="6233"/>
    <lineage>
        <taxon>Eukaryota</taxon>
        <taxon>Metazoa</taxon>
        <taxon>Ecdysozoa</taxon>
        <taxon>Nematoda</taxon>
        <taxon>Chromadorea</taxon>
        <taxon>Rhabditida</taxon>
        <taxon>Tylenchina</taxon>
        <taxon>Panagrolaimomorpha</taxon>
        <taxon>Panagrolaimoidea</taxon>
        <taxon>Panagrolaimidae</taxon>
        <taxon>Panagrellus</taxon>
    </lineage>
</organism>
<reference evidence="4" key="1">
    <citation type="journal article" date="2013" name="Genetics">
        <title>The draft genome and transcriptome of Panagrellus redivivus are shaped by the harsh demands of a free-living lifestyle.</title>
        <authorList>
            <person name="Srinivasan J."/>
            <person name="Dillman A.R."/>
            <person name="Macchietto M.G."/>
            <person name="Heikkinen L."/>
            <person name="Lakso M."/>
            <person name="Fracchia K.M."/>
            <person name="Antoshechkin I."/>
            <person name="Mortazavi A."/>
            <person name="Wong G."/>
            <person name="Sternberg P.W."/>
        </authorList>
    </citation>
    <scope>NUCLEOTIDE SEQUENCE [LARGE SCALE GENOMIC DNA]</scope>
    <source>
        <strain evidence="4">MT8872</strain>
    </source>
</reference>
<dbReference type="Proteomes" id="UP000492821">
    <property type="component" value="Unassembled WGS sequence"/>
</dbReference>
<accession>A0A7E4W183</accession>
<feature type="compositionally biased region" description="Polar residues" evidence="1">
    <location>
        <begin position="214"/>
        <end position="235"/>
    </location>
</feature>
<keyword evidence="4" id="KW-1185">Reference proteome</keyword>
<reference evidence="5" key="2">
    <citation type="submission" date="2020-10" db="UniProtKB">
        <authorList>
            <consortium name="WormBaseParasite"/>
        </authorList>
    </citation>
    <scope>IDENTIFICATION</scope>
</reference>
<evidence type="ECO:0000256" key="2">
    <source>
        <dbReference type="SAM" id="Phobius"/>
    </source>
</evidence>
<dbReference type="WBParaSite" id="Pan_g5905.t1">
    <property type="protein sequence ID" value="Pan_g5905.t1"/>
    <property type="gene ID" value="Pan_g5905"/>
</dbReference>
<feature type="transmembrane region" description="Helical" evidence="2">
    <location>
        <begin position="175"/>
        <end position="198"/>
    </location>
</feature>
<feature type="chain" id="PRO_5028872301" evidence="3">
    <location>
        <begin position="22"/>
        <end position="249"/>
    </location>
</feature>
<keyword evidence="2" id="KW-0812">Transmembrane</keyword>
<proteinExistence type="predicted"/>
<keyword evidence="2" id="KW-1133">Transmembrane helix</keyword>
<evidence type="ECO:0000256" key="3">
    <source>
        <dbReference type="SAM" id="SignalP"/>
    </source>
</evidence>
<evidence type="ECO:0000256" key="1">
    <source>
        <dbReference type="SAM" id="MobiDB-lite"/>
    </source>
</evidence>
<sequence length="249" mass="27226">MTLSMSLIYQVLCIAANVVKAADVAREVEGGVQLLNPGPIQLIVAPDVLSFTIKNIDNCIGLFKICYVFEPTKSRDELRRLYRNVGGSCPQDCCTLWMDLESKAVFGLGGEVHNNNFYGMLVEGNSITCPRYAVNGRSNFTVVKLPNCPVIVDVAQLPKDEETNDNEKSDSSMKWIIAICVGLGLLLIIAVVVGFCLCMRLKKKPVYPANSVRQVQQTTLPPKTNGSPKTPASKKTQFHADSPATNDDD</sequence>
<feature type="signal peptide" evidence="3">
    <location>
        <begin position="1"/>
        <end position="21"/>
    </location>
</feature>
<feature type="region of interest" description="Disordered" evidence="1">
    <location>
        <begin position="214"/>
        <end position="249"/>
    </location>
</feature>
<evidence type="ECO:0000313" key="4">
    <source>
        <dbReference type="Proteomes" id="UP000492821"/>
    </source>
</evidence>
<dbReference type="AlphaFoldDB" id="A0A7E4W183"/>